<reference evidence="1 2" key="1">
    <citation type="submission" date="2016-11" db="EMBL/GenBank/DDBJ databases">
        <authorList>
            <person name="Jaros S."/>
            <person name="Januszkiewicz K."/>
            <person name="Wedrychowicz H."/>
        </authorList>
    </citation>
    <scope>NUCLEOTIDE SEQUENCE [LARGE SCALE GENOMIC DNA]</scope>
    <source>
        <strain evidence="1 2">DSM 18119</strain>
    </source>
</reference>
<dbReference type="OrthoDB" id="668426at2"/>
<evidence type="ECO:0000313" key="2">
    <source>
        <dbReference type="Proteomes" id="UP000184048"/>
    </source>
</evidence>
<proteinExistence type="predicted"/>
<dbReference type="Proteomes" id="UP000184048">
    <property type="component" value="Unassembled WGS sequence"/>
</dbReference>
<protein>
    <submittedName>
        <fullName evidence="1">Uncharacterized protein</fullName>
    </submittedName>
</protein>
<dbReference type="EMBL" id="FQUU01000004">
    <property type="protein sequence ID" value="SHE86316.1"/>
    <property type="molecule type" value="Genomic_DNA"/>
</dbReference>
<dbReference type="RefSeq" id="WP_072834496.1">
    <property type="nucleotide sequence ID" value="NZ_FQUU01000004.1"/>
</dbReference>
<dbReference type="AlphaFoldDB" id="A0A1M4WYJ7"/>
<dbReference type="STRING" id="1121884.SAMN02745131_01271"/>
<gene>
    <name evidence="1" type="ORF">SAMN02745131_01271</name>
</gene>
<accession>A0A1M4WYJ7</accession>
<evidence type="ECO:0000313" key="1">
    <source>
        <dbReference type="EMBL" id="SHE86316.1"/>
    </source>
</evidence>
<keyword evidence="2" id="KW-1185">Reference proteome</keyword>
<sequence>MAKLNGPLDFVGSLGGISAYKMKGVKKSIIRKPGGPSREDIRTKPSCDIVRRINYEFGGRSRAGKFVRGCFKPLMSVSDFNPGPSICSIMNHIQPLDTSSEYGKRSVLISNALYLLEGFNINQRNPFDTMVRHQPQVVIDKNSLSASVLFPALVPRVNFFPPGSHSYFRIAAVLAVLPDLFFKGEDYGPKDEFSIFPEKVVSEWLVVKTGSEAIQLDLQLPAAPSFNSYSLVLSVGIEMGAAGIAGAIETIKHTGCGKILVTA</sequence>
<name>A0A1M4WYJ7_9BACT</name>
<organism evidence="1 2">
    <name type="scientific">Flavisolibacter ginsengisoli DSM 18119</name>
    <dbReference type="NCBI Taxonomy" id="1121884"/>
    <lineage>
        <taxon>Bacteria</taxon>
        <taxon>Pseudomonadati</taxon>
        <taxon>Bacteroidota</taxon>
        <taxon>Chitinophagia</taxon>
        <taxon>Chitinophagales</taxon>
        <taxon>Chitinophagaceae</taxon>
        <taxon>Flavisolibacter</taxon>
    </lineage>
</organism>